<dbReference type="PATRIC" id="fig|1137280.3.peg.1376"/>
<evidence type="ECO:0008006" key="3">
    <source>
        <dbReference type="Google" id="ProtNLM"/>
    </source>
</evidence>
<dbReference type="EMBL" id="ANIE01000004">
    <property type="protein sequence ID" value="KEF31877.1"/>
    <property type="molecule type" value="Genomic_DNA"/>
</dbReference>
<name>A0A072N3M4_9GAMM</name>
<evidence type="ECO:0000313" key="1">
    <source>
        <dbReference type="EMBL" id="KEF31877.1"/>
    </source>
</evidence>
<dbReference type="RefSeq" id="WP_036129884.1">
    <property type="nucleotide sequence ID" value="NZ_ANIE01000004.1"/>
</dbReference>
<dbReference type="InterPro" id="IPR021783">
    <property type="entry name" value="DUF3348"/>
</dbReference>
<organism evidence="1 2">
    <name type="scientific">Marinobacter nitratireducens</name>
    <dbReference type="NCBI Taxonomy" id="1137280"/>
    <lineage>
        <taxon>Bacteria</taxon>
        <taxon>Pseudomonadati</taxon>
        <taxon>Pseudomonadota</taxon>
        <taxon>Gammaproteobacteria</taxon>
        <taxon>Pseudomonadales</taxon>
        <taxon>Marinobacteraceae</taxon>
        <taxon>Marinobacter</taxon>
    </lineage>
</organism>
<proteinExistence type="predicted"/>
<evidence type="ECO:0000313" key="2">
    <source>
        <dbReference type="Proteomes" id="UP000035057"/>
    </source>
</evidence>
<sequence length="230" mass="25493">MNQAFSAAPGAAPAKLMQYLSHAGAPVSTDKLPCLAERLSRLFGLGDTMSLDAAQAHRSRQPGAPQAGTVENLVKELANTRRILVKRLREYGHDVEAADKPGPEPYINALLTTQRKIAATTRQLRDKVRKSMKDQGQTLARLAEMDAVFDHTMASYTGQCFAQIPKVLEQRFQSLRSSFEQDSGSEANPENWLHRYCEEAQNLLLAELDVRLEPILGLLEACHNEVSHTQ</sequence>
<dbReference type="STRING" id="1137280.D777_01563"/>
<gene>
    <name evidence="1" type="ORF">D777_01563</name>
</gene>
<accession>A0A072N3M4</accession>
<comment type="caution">
    <text evidence="1">The sequence shown here is derived from an EMBL/GenBank/DDBJ whole genome shotgun (WGS) entry which is preliminary data.</text>
</comment>
<dbReference type="AlphaFoldDB" id="A0A072N3M4"/>
<keyword evidence="2" id="KW-1185">Reference proteome</keyword>
<dbReference type="OrthoDB" id="5949373at2"/>
<dbReference type="Pfam" id="PF11828">
    <property type="entry name" value="DUF3348"/>
    <property type="match status" value="1"/>
</dbReference>
<dbReference type="Proteomes" id="UP000035057">
    <property type="component" value="Unassembled WGS sequence"/>
</dbReference>
<protein>
    <recommendedName>
        <fullName evidence="3">DUF3348 domain-containing protein</fullName>
    </recommendedName>
</protein>
<reference evidence="1 2" key="1">
    <citation type="submission" date="2012-12" db="EMBL/GenBank/DDBJ databases">
        <title>Genome assembly of Marinobacter sp. AK21.</title>
        <authorList>
            <person name="Khatri I."/>
            <person name="Kumar R."/>
            <person name="Vaidya B."/>
            <person name="Subramanian S."/>
            <person name="Pinnaka A."/>
        </authorList>
    </citation>
    <scope>NUCLEOTIDE SEQUENCE [LARGE SCALE GENOMIC DNA]</scope>
    <source>
        <strain evidence="1 2">AK21</strain>
    </source>
</reference>